<keyword evidence="2" id="KW-1185">Reference proteome</keyword>
<sequence>MRWTHAFCIILMTCTLSSLSSSLSINDAQIHYFVAESSTFGPEDFQDDHDNGVEQWQLSKEPAANATGHLVFETVSSLLQHWPNTRYRNGHSIVPGVISPGTLLYHGTNHNVVPDHPDWLATDPEHSHAFCHGTTQAGCWHLTLATTRPLRVLYFDGSSAAKMMGGPLDSQDIVAWGKVRPERTYNERQRIADLCAWGHQYSLDAFIRMEWDFEIMLCNFTSGAKVVSFLNLPELPALEKGIPPSQNQAAFRVLEAINAGHWHDRYPGEERIRLDLTRLISFYDIDLVPSLVADRIGKERWDHRLQGADSADIAAVRRRLARDLVSERLEVSGIDWRTLFRVIIKRYAERLELVQYLLNDANSDSEVFHDEYERAAKVQLQLRIMLTPYILHSSIPIPTSNFSASGLSWPEPVFKECARHTHQQLCLTLALH</sequence>
<dbReference type="EMBL" id="MU266431">
    <property type="protein sequence ID" value="KAH7924178.1"/>
    <property type="molecule type" value="Genomic_DNA"/>
</dbReference>
<gene>
    <name evidence="1" type="ORF">BV22DRAFT_1091365</name>
</gene>
<comment type="caution">
    <text evidence="1">The sequence shown here is derived from an EMBL/GenBank/DDBJ whole genome shotgun (WGS) entry which is preliminary data.</text>
</comment>
<dbReference type="Proteomes" id="UP000790709">
    <property type="component" value="Unassembled WGS sequence"/>
</dbReference>
<reference evidence="1" key="1">
    <citation type="journal article" date="2021" name="New Phytol.">
        <title>Evolutionary innovations through gain and loss of genes in the ectomycorrhizal Boletales.</title>
        <authorList>
            <person name="Wu G."/>
            <person name="Miyauchi S."/>
            <person name="Morin E."/>
            <person name="Kuo A."/>
            <person name="Drula E."/>
            <person name="Varga T."/>
            <person name="Kohler A."/>
            <person name="Feng B."/>
            <person name="Cao Y."/>
            <person name="Lipzen A."/>
            <person name="Daum C."/>
            <person name="Hundley H."/>
            <person name="Pangilinan J."/>
            <person name="Johnson J."/>
            <person name="Barry K."/>
            <person name="LaButti K."/>
            <person name="Ng V."/>
            <person name="Ahrendt S."/>
            <person name="Min B."/>
            <person name="Choi I.G."/>
            <person name="Park H."/>
            <person name="Plett J.M."/>
            <person name="Magnuson J."/>
            <person name="Spatafora J.W."/>
            <person name="Nagy L.G."/>
            <person name="Henrissat B."/>
            <person name="Grigoriev I.V."/>
            <person name="Yang Z.L."/>
            <person name="Xu J."/>
            <person name="Martin F.M."/>
        </authorList>
    </citation>
    <scope>NUCLEOTIDE SEQUENCE</scope>
    <source>
        <strain evidence="1">KUC20120723A-06</strain>
    </source>
</reference>
<proteinExistence type="predicted"/>
<name>A0ACB8BH47_9AGAM</name>
<organism evidence="1 2">
    <name type="scientific">Leucogyrophana mollusca</name>
    <dbReference type="NCBI Taxonomy" id="85980"/>
    <lineage>
        <taxon>Eukaryota</taxon>
        <taxon>Fungi</taxon>
        <taxon>Dikarya</taxon>
        <taxon>Basidiomycota</taxon>
        <taxon>Agaricomycotina</taxon>
        <taxon>Agaricomycetes</taxon>
        <taxon>Agaricomycetidae</taxon>
        <taxon>Boletales</taxon>
        <taxon>Boletales incertae sedis</taxon>
        <taxon>Leucogyrophana</taxon>
    </lineage>
</organism>
<evidence type="ECO:0000313" key="2">
    <source>
        <dbReference type="Proteomes" id="UP000790709"/>
    </source>
</evidence>
<accession>A0ACB8BH47</accession>
<protein>
    <submittedName>
        <fullName evidence="1">Uncharacterized protein</fullName>
    </submittedName>
</protein>
<evidence type="ECO:0000313" key="1">
    <source>
        <dbReference type="EMBL" id="KAH7924178.1"/>
    </source>
</evidence>